<accession>A0ABN6KH26</accession>
<evidence type="ECO:0000256" key="1">
    <source>
        <dbReference type="SAM" id="Phobius"/>
    </source>
</evidence>
<dbReference type="InterPro" id="IPR024983">
    <property type="entry name" value="CHAT_dom"/>
</dbReference>
<keyword evidence="1" id="KW-0812">Transmembrane</keyword>
<protein>
    <recommendedName>
        <fullName evidence="2">CHAT domain-containing protein</fullName>
    </recommendedName>
</protein>
<dbReference type="Proteomes" id="UP000245263">
    <property type="component" value="Chromosome 1"/>
</dbReference>
<sequence>MKIRILTKPSKDGNPSQFDAELFWEEKKFRPVEVICSIDGKSLLEFQKDWERFLRQVLPSNIGKKELREKISKKANALEQIVFGKKTPPWKEIHFSEEILIQTDPEFTFFPWEILTTHKGFFYEWPVYRGIRSEVFHFEPKSKNGFLLIENPIREDLIPSVKKEGSVIREIWKSQSKTPIKTLKPDHLKTVRFWEEISEASYLHYAGHSLPEGIPFPKENRMIGDEIGKTKLSNLKIVFLNSCYSAHESKNTTGLAANFLKAGAEFVLGFLTPVETEVAELTSKIFWTEYLKTKSAKKAFERTKFELNKSDNKYQVAELSFLCFAPLEEKKYPPLLSAVFVTVLIGLFLFGWNLIREKEVFPFDKREMKAVETDKVENTFEQTKTKTNLSPPSRISDNPLTNRINLLTDQNFQRQIKTFLKEDHPLLDSEARHRLVLEILETEISEDRKFYEFKRRSGLEE</sequence>
<gene>
    <name evidence="3" type="ORF">LPTSP3_g22510</name>
</gene>
<keyword evidence="1" id="KW-0472">Membrane</keyword>
<reference evidence="3 4" key="1">
    <citation type="submission" date="2021-08" db="EMBL/GenBank/DDBJ databases">
        <title>Complete genome sequence of Leptospira kobayashii strain E30.</title>
        <authorList>
            <person name="Nakao R."/>
            <person name="Nakamura S."/>
            <person name="Masuzawa T."/>
            <person name="Koizumi N."/>
        </authorList>
    </citation>
    <scope>NUCLEOTIDE SEQUENCE [LARGE SCALE GENOMIC DNA]</scope>
    <source>
        <strain evidence="3 4">E30</strain>
    </source>
</reference>
<name>A0ABN6KH26_9LEPT</name>
<evidence type="ECO:0000313" key="4">
    <source>
        <dbReference type="Proteomes" id="UP000245263"/>
    </source>
</evidence>
<dbReference type="EMBL" id="AP025028">
    <property type="protein sequence ID" value="BDA79321.1"/>
    <property type="molecule type" value="Genomic_DNA"/>
</dbReference>
<keyword evidence="1" id="KW-1133">Transmembrane helix</keyword>
<feature type="domain" description="CHAT" evidence="2">
    <location>
        <begin position="98"/>
        <end position="313"/>
    </location>
</feature>
<organism evidence="3 4">
    <name type="scientific">Leptospira kobayashii</name>
    <dbReference type="NCBI Taxonomy" id="1917830"/>
    <lineage>
        <taxon>Bacteria</taxon>
        <taxon>Pseudomonadati</taxon>
        <taxon>Spirochaetota</taxon>
        <taxon>Spirochaetia</taxon>
        <taxon>Leptospirales</taxon>
        <taxon>Leptospiraceae</taxon>
        <taxon>Leptospira</taxon>
    </lineage>
</organism>
<proteinExistence type="predicted"/>
<feature type="transmembrane region" description="Helical" evidence="1">
    <location>
        <begin position="335"/>
        <end position="355"/>
    </location>
</feature>
<evidence type="ECO:0000259" key="2">
    <source>
        <dbReference type="Pfam" id="PF12770"/>
    </source>
</evidence>
<keyword evidence="4" id="KW-1185">Reference proteome</keyword>
<evidence type="ECO:0000313" key="3">
    <source>
        <dbReference type="EMBL" id="BDA79321.1"/>
    </source>
</evidence>
<dbReference type="Pfam" id="PF12770">
    <property type="entry name" value="CHAT"/>
    <property type="match status" value="1"/>
</dbReference>
<dbReference type="RefSeq" id="WP_109019268.1">
    <property type="nucleotide sequence ID" value="NZ_AP025028.1"/>
</dbReference>